<feature type="DNA-binding region" description="H-T-H motif" evidence="4">
    <location>
        <begin position="28"/>
        <end position="47"/>
    </location>
</feature>
<dbReference type="InterPro" id="IPR001647">
    <property type="entry name" value="HTH_TetR"/>
</dbReference>
<dbReference type="Gene3D" id="1.10.357.10">
    <property type="entry name" value="Tetracycline Repressor, domain 2"/>
    <property type="match status" value="1"/>
</dbReference>
<evidence type="ECO:0000256" key="4">
    <source>
        <dbReference type="PROSITE-ProRule" id="PRU00335"/>
    </source>
</evidence>
<dbReference type="OrthoDB" id="3827407at2"/>
<evidence type="ECO:0000256" key="2">
    <source>
        <dbReference type="ARBA" id="ARBA00023125"/>
    </source>
</evidence>
<dbReference type="InterPro" id="IPR036271">
    <property type="entry name" value="Tet_transcr_reg_TetR-rel_C_sf"/>
</dbReference>
<dbReference type="AlphaFoldDB" id="A0A1I1ANG3"/>
<accession>A0A1I1ANG3</accession>
<dbReference type="SUPFAM" id="SSF48498">
    <property type="entry name" value="Tetracyclin repressor-like, C-terminal domain"/>
    <property type="match status" value="1"/>
</dbReference>
<dbReference type="Pfam" id="PF16925">
    <property type="entry name" value="TetR_C_13"/>
    <property type="match status" value="1"/>
</dbReference>
<dbReference type="InterPro" id="IPR011075">
    <property type="entry name" value="TetR_C"/>
</dbReference>
<sequence>MGRTSDARERIVRTAARLFLTRSYTSVGVGEICAEADVRKGSFYHYFATKADVAIAVIDLHAAGLELRLREADAADPAQALRGVALAVGRIQVGFEERFGQVVGCPFGNLAAELSTADTVVREHLAAVFANWRERIAAVCRRASAQGLLRQGTDPDRLAAAVLAHAQGLILLAKVDAAPAVDIAEGIDDLIAAHLAEGVTA</sequence>
<gene>
    <name evidence="6" type="ORF">SAMN05216266_109208</name>
</gene>
<dbReference type="PANTHER" id="PTHR47506:SF1">
    <property type="entry name" value="HTH-TYPE TRANSCRIPTIONAL REGULATOR YJDC"/>
    <property type="match status" value="1"/>
</dbReference>
<dbReference type="RefSeq" id="WP_091674193.1">
    <property type="nucleotide sequence ID" value="NZ_FOKG01000009.1"/>
</dbReference>
<dbReference type="Proteomes" id="UP000243799">
    <property type="component" value="Unassembled WGS sequence"/>
</dbReference>
<keyword evidence="3" id="KW-0804">Transcription</keyword>
<dbReference type="EMBL" id="FOKG01000009">
    <property type="protein sequence ID" value="SFB37920.1"/>
    <property type="molecule type" value="Genomic_DNA"/>
</dbReference>
<reference evidence="7" key="1">
    <citation type="submission" date="2016-10" db="EMBL/GenBank/DDBJ databases">
        <authorList>
            <person name="Varghese N."/>
            <person name="Submissions S."/>
        </authorList>
    </citation>
    <scope>NUCLEOTIDE SEQUENCE [LARGE SCALE GENOMIC DNA]</scope>
    <source>
        <strain evidence="7">CGMCC 4.3568</strain>
    </source>
</reference>
<evidence type="ECO:0000313" key="7">
    <source>
        <dbReference type="Proteomes" id="UP000243799"/>
    </source>
</evidence>
<protein>
    <submittedName>
        <fullName evidence="6">Transcriptional regulator, TetR family</fullName>
    </submittedName>
</protein>
<dbReference type="Pfam" id="PF00440">
    <property type="entry name" value="TetR_N"/>
    <property type="match status" value="1"/>
</dbReference>
<dbReference type="STRING" id="490629.SAMN05216266_109208"/>
<proteinExistence type="predicted"/>
<dbReference type="PRINTS" id="PR00455">
    <property type="entry name" value="HTHTETR"/>
</dbReference>
<evidence type="ECO:0000259" key="5">
    <source>
        <dbReference type="PROSITE" id="PS50977"/>
    </source>
</evidence>
<dbReference type="InterPro" id="IPR009057">
    <property type="entry name" value="Homeodomain-like_sf"/>
</dbReference>
<dbReference type="GO" id="GO:0003677">
    <property type="term" value="F:DNA binding"/>
    <property type="evidence" value="ECO:0007669"/>
    <property type="project" value="UniProtKB-UniRule"/>
</dbReference>
<evidence type="ECO:0000313" key="6">
    <source>
        <dbReference type="EMBL" id="SFB37920.1"/>
    </source>
</evidence>
<keyword evidence="7" id="KW-1185">Reference proteome</keyword>
<dbReference type="PROSITE" id="PS50977">
    <property type="entry name" value="HTH_TETR_2"/>
    <property type="match status" value="1"/>
</dbReference>
<dbReference type="PANTHER" id="PTHR47506">
    <property type="entry name" value="TRANSCRIPTIONAL REGULATORY PROTEIN"/>
    <property type="match status" value="1"/>
</dbReference>
<organism evidence="6 7">
    <name type="scientific">Amycolatopsis marina</name>
    <dbReference type="NCBI Taxonomy" id="490629"/>
    <lineage>
        <taxon>Bacteria</taxon>
        <taxon>Bacillati</taxon>
        <taxon>Actinomycetota</taxon>
        <taxon>Actinomycetes</taxon>
        <taxon>Pseudonocardiales</taxon>
        <taxon>Pseudonocardiaceae</taxon>
        <taxon>Amycolatopsis</taxon>
    </lineage>
</organism>
<evidence type="ECO:0000256" key="1">
    <source>
        <dbReference type="ARBA" id="ARBA00023015"/>
    </source>
</evidence>
<evidence type="ECO:0000256" key="3">
    <source>
        <dbReference type="ARBA" id="ARBA00023163"/>
    </source>
</evidence>
<dbReference type="SUPFAM" id="SSF46689">
    <property type="entry name" value="Homeodomain-like"/>
    <property type="match status" value="1"/>
</dbReference>
<keyword evidence="1" id="KW-0805">Transcription regulation</keyword>
<feature type="domain" description="HTH tetR-type" evidence="5">
    <location>
        <begin position="5"/>
        <end position="65"/>
    </location>
</feature>
<name>A0A1I1ANG3_9PSEU</name>
<keyword evidence="2 4" id="KW-0238">DNA-binding</keyword>